<dbReference type="InterPro" id="IPR001466">
    <property type="entry name" value="Beta-lactam-related"/>
</dbReference>
<evidence type="ECO:0000259" key="1">
    <source>
        <dbReference type="Pfam" id="PF00144"/>
    </source>
</evidence>
<dbReference type="PANTHER" id="PTHR43283">
    <property type="entry name" value="BETA-LACTAMASE-RELATED"/>
    <property type="match status" value="1"/>
</dbReference>
<organism evidence="3 4">
    <name type="scientific">Candidatus Defluviibacterium haderslevense</name>
    <dbReference type="NCBI Taxonomy" id="2981993"/>
    <lineage>
        <taxon>Bacteria</taxon>
        <taxon>Pseudomonadati</taxon>
        <taxon>Bacteroidota</taxon>
        <taxon>Saprospiria</taxon>
        <taxon>Saprospirales</taxon>
        <taxon>Saprospiraceae</taxon>
        <taxon>Candidatus Defluviibacterium</taxon>
    </lineage>
</organism>
<evidence type="ECO:0000313" key="3">
    <source>
        <dbReference type="EMBL" id="MBK9719923.1"/>
    </source>
</evidence>
<feature type="domain" description="Secretion system C-terminal sorting" evidence="2">
    <location>
        <begin position="367"/>
        <end position="433"/>
    </location>
</feature>
<protein>
    <submittedName>
        <fullName evidence="3">Serine hydrolase</fullName>
    </submittedName>
</protein>
<dbReference type="InterPro" id="IPR026444">
    <property type="entry name" value="Secre_tail"/>
</dbReference>
<dbReference type="EMBL" id="JADKFW010000021">
    <property type="protein sequence ID" value="MBK9719923.1"/>
    <property type="molecule type" value="Genomic_DNA"/>
</dbReference>
<name>A0A9D7XJS1_9BACT</name>
<feature type="domain" description="Beta-lactamase-related" evidence="1">
    <location>
        <begin position="64"/>
        <end position="330"/>
    </location>
</feature>
<proteinExistence type="predicted"/>
<dbReference type="Pfam" id="PF18962">
    <property type="entry name" value="Por_Secre_tail"/>
    <property type="match status" value="1"/>
</dbReference>
<dbReference type="NCBIfam" id="TIGR04183">
    <property type="entry name" value="Por_Secre_tail"/>
    <property type="match status" value="1"/>
</dbReference>
<evidence type="ECO:0000259" key="2">
    <source>
        <dbReference type="Pfam" id="PF18962"/>
    </source>
</evidence>
<dbReference type="Proteomes" id="UP000808349">
    <property type="component" value="Unassembled WGS sequence"/>
</dbReference>
<dbReference type="InterPro" id="IPR050789">
    <property type="entry name" value="Diverse_Enzym_Activities"/>
</dbReference>
<dbReference type="PANTHER" id="PTHR43283:SF7">
    <property type="entry name" value="BETA-LACTAMASE-RELATED DOMAIN-CONTAINING PROTEIN"/>
    <property type="match status" value="1"/>
</dbReference>
<sequence length="435" mass="49330">MKKYLTLLYIIISSLSFVYAQKTYFPPLNSNAFWDTISPNSLGWCVDEIEPLYSFLSRENTKGFIVLKDGKIVLEKYFGTFTKDSIWYWASAGKTITSFLVGKAQEENFLSIDDPSSKFQGIGWTDCSQEQEAKIKIRNQLTMTSGLNDGIPDNHCLMDTCLQCLTDAGSRWAYHNAPYTLLEKVLVNATKQNINTYTQSRLLTKTGMTGLWYTIDFDNVFFSKVRSMARFGLLIQNKCIWNNDTLLYDSDYLNQMVNTSQNINLSYGYLWWLNGKASYMVPTLQTKFKGSYAPNAPSDMYAGIGKNGQLVCISPSQGIVLVRMGNTPSTLGEVPTIFCNQIWQKLNAVMCSTTYTKNENLNNSLSIFPNPAHTEINILNQVDHKNEIDIFDLLGNFKLKILNQNKIDVSSLASGTYLIKIKTPQQTITQKWIKI</sequence>
<dbReference type="AlphaFoldDB" id="A0A9D7XJS1"/>
<evidence type="ECO:0000313" key="4">
    <source>
        <dbReference type="Proteomes" id="UP000808349"/>
    </source>
</evidence>
<dbReference type="Gene3D" id="3.40.710.10">
    <property type="entry name" value="DD-peptidase/beta-lactamase superfamily"/>
    <property type="match status" value="1"/>
</dbReference>
<accession>A0A9D7XJS1</accession>
<reference evidence="3 4" key="1">
    <citation type="submission" date="2020-10" db="EMBL/GenBank/DDBJ databases">
        <title>Connecting structure to function with the recovery of over 1000 high-quality activated sludge metagenome-assembled genomes encoding full-length rRNA genes using long-read sequencing.</title>
        <authorList>
            <person name="Singleton C.M."/>
            <person name="Petriglieri F."/>
            <person name="Kristensen J.M."/>
            <person name="Kirkegaard R.H."/>
            <person name="Michaelsen T.Y."/>
            <person name="Andersen M.H."/>
            <person name="Karst S.M."/>
            <person name="Dueholm M.S."/>
            <person name="Nielsen P.H."/>
            <person name="Albertsen M."/>
        </authorList>
    </citation>
    <scope>NUCLEOTIDE SEQUENCE [LARGE SCALE GENOMIC DNA]</scope>
    <source>
        <strain evidence="3">Ribe_18-Q3-R11-54_BAT3C.373</strain>
    </source>
</reference>
<dbReference type="SUPFAM" id="SSF56601">
    <property type="entry name" value="beta-lactamase/transpeptidase-like"/>
    <property type="match status" value="1"/>
</dbReference>
<gene>
    <name evidence="3" type="ORF">IPO85_20910</name>
</gene>
<comment type="caution">
    <text evidence="3">The sequence shown here is derived from an EMBL/GenBank/DDBJ whole genome shotgun (WGS) entry which is preliminary data.</text>
</comment>
<dbReference type="InterPro" id="IPR012338">
    <property type="entry name" value="Beta-lactam/transpept-like"/>
</dbReference>
<keyword evidence="3" id="KW-0378">Hydrolase</keyword>
<dbReference type="Pfam" id="PF00144">
    <property type="entry name" value="Beta-lactamase"/>
    <property type="match status" value="1"/>
</dbReference>
<dbReference type="GO" id="GO:0016787">
    <property type="term" value="F:hydrolase activity"/>
    <property type="evidence" value="ECO:0007669"/>
    <property type="project" value="UniProtKB-KW"/>
</dbReference>